<comment type="cofactor">
    <cofactor evidence="1">
        <name>Mg(2+)</name>
        <dbReference type="ChEBI" id="CHEBI:18420"/>
    </cofactor>
</comment>
<evidence type="ECO:0000313" key="7">
    <source>
        <dbReference type="Proteomes" id="UP000242755"/>
    </source>
</evidence>
<dbReference type="InterPro" id="IPR000086">
    <property type="entry name" value="NUDIX_hydrolase_dom"/>
</dbReference>
<evidence type="ECO:0000313" key="8">
    <source>
        <dbReference type="Proteomes" id="UP000243589"/>
    </source>
</evidence>
<feature type="domain" description="Nudix hydrolase" evidence="4">
    <location>
        <begin position="2"/>
        <end position="146"/>
    </location>
</feature>
<comment type="caution">
    <text evidence="5">The sequence shown here is derived from an EMBL/GenBank/DDBJ whole genome shotgun (WGS) entry which is preliminary data.</text>
</comment>
<proteinExistence type="predicted"/>
<reference evidence="5 8" key="1">
    <citation type="submission" date="2016-01" db="EMBL/GenBank/DDBJ databases">
        <title>Use of Whole Genome Sequencing to ascertain that Brevibacterium massiliense (Roux, Raoult 2009) is a later heterotypic synonym of Brevibacterium ravenspurgense (Mages 2008).</title>
        <authorList>
            <person name="Bernier A.-M."/>
            <person name="Burdz T."/>
            <person name="Huynh C."/>
            <person name="Pachecho A.L."/>
            <person name="Wiebe D."/>
            <person name="Bonner C."/>
            <person name="Bernard K."/>
        </authorList>
    </citation>
    <scope>NUCLEOTIDE SEQUENCE [LARGE SCALE GENOMIC DNA]</scope>
    <source>
        <strain evidence="5 8">CCUG56047</strain>
    </source>
</reference>
<protein>
    <submittedName>
        <fullName evidence="6">NUDIX domain-containing protein</fullName>
    </submittedName>
    <submittedName>
        <fullName evidence="5">RNA pyrophosphohydrolase</fullName>
    </submittedName>
</protein>
<dbReference type="PANTHER" id="PTHR43046:SF12">
    <property type="entry name" value="GDP-MANNOSE MANNOSYL HYDROLASE"/>
    <property type="match status" value="1"/>
</dbReference>
<dbReference type="SUPFAM" id="SSF55811">
    <property type="entry name" value="Nudix"/>
    <property type="match status" value="1"/>
</dbReference>
<evidence type="ECO:0000313" key="5">
    <source>
        <dbReference type="EMBL" id="KXZ58062.1"/>
    </source>
</evidence>
<dbReference type="RefSeq" id="WP_062021077.1">
    <property type="nucleotide sequence ID" value="NZ_LQQC01000010.1"/>
</dbReference>
<dbReference type="InterPro" id="IPR015797">
    <property type="entry name" value="NUDIX_hydrolase-like_dom_sf"/>
</dbReference>
<name>A0A150H7I8_9MICO</name>
<reference evidence="6 7" key="2">
    <citation type="submission" date="2017-12" db="EMBL/GenBank/DDBJ databases">
        <title>Phylogenetic diversity of female urinary microbiome.</title>
        <authorList>
            <person name="Thomas-White K."/>
            <person name="Wolfe A.J."/>
        </authorList>
    </citation>
    <scope>NUCLEOTIDE SEQUENCE [LARGE SCALE GENOMIC DNA]</scope>
    <source>
        <strain evidence="6 7">UMB0426</strain>
    </source>
</reference>
<dbReference type="Pfam" id="PF00293">
    <property type="entry name" value="NUDIX"/>
    <property type="match status" value="1"/>
</dbReference>
<evidence type="ECO:0000256" key="3">
    <source>
        <dbReference type="ARBA" id="ARBA00022842"/>
    </source>
</evidence>
<dbReference type="PATRIC" id="fig|479117.4.peg.1095"/>
<dbReference type="EMBL" id="LQQC01000010">
    <property type="protein sequence ID" value="KXZ58062.1"/>
    <property type="molecule type" value="Genomic_DNA"/>
</dbReference>
<sequence>MKVRSAARVVLLNAEDEVFMLQCRDLGDDSRRYWFTVGGGAELGETSKQTAARELAEETGIECDPSELLGPLATRRVSIQFSTGVLVQDEVYFGMRCTEDIDLDEAMWSDKEKAAITGSRWWSKEEVESSSEVIYPPELPLLIDLVSTGAEPVSPLSLGVPSGVE</sequence>
<dbReference type="Proteomes" id="UP000243589">
    <property type="component" value="Unassembled WGS sequence"/>
</dbReference>
<dbReference type="STRING" id="1176165.GCA_001584405_01182"/>
<dbReference type="Proteomes" id="UP000242755">
    <property type="component" value="Unassembled WGS sequence"/>
</dbReference>
<keyword evidence="8" id="KW-1185">Reference proteome</keyword>
<evidence type="ECO:0000259" key="4">
    <source>
        <dbReference type="PROSITE" id="PS51462"/>
    </source>
</evidence>
<dbReference type="GO" id="GO:0016787">
    <property type="term" value="F:hydrolase activity"/>
    <property type="evidence" value="ECO:0007669"/>
    <property type="project" value="UniProtKB-KW"/>
</dbReference>
<dbReference type="InterPro" id="IPR020084">
    <property type="entry name" value="NUDIX_hydrolase_CS"/>
</dbReference>
<organism evidence="5 8">
    <name type="scientific">Brevibacterium ravenspurgense</name>
    <dbReference type="NCBI Taxonomy" id="479117"/>
    <lineage>
        <taxon>Bacteria</taxon>
        <taxon>Bacillati</taxon>
        <taxon>Actinomycetota</taxon>
        <taxon>Actinomycetes</taxon>
        <taxon>Micrococcales</taxon>
        <taxon>Brevibacteriaceae</taxon>
        <taxon>Brevibacterium</taxon>
    </lineage>
</organism>
<dbReference type="Gene3D" id="3.90.79.10">
    <property type="entry name" value="Nucleoside Triphosphate Pyrophosphohydrolase"/>
    <property type="match status" value="1"/>
</dbReference>
<keyword evidence="2 5" id="KW-0378">Hydrolase</keyword>
<accession>A0A150H7I8</accession>
<dbReference type="CDD" id="cd04685">
    <property type="entry name" value="NUDIX_Hydrolase"/>
    <property type="match status" value="1"/>
</dbReference>
<evidence type="ECO:0000313" key="6">
    <source>
        <dbReference type="EMBL" id="PKY69727.1"/>
    </source>
</evidence>
<evidence type="ECO:0000256" key="1">
    <source>
        <dbReference type="ARBA" id="ARBA00001946"/>
    </source>
</evidence>
<dbReference type="AlphaFoldDB" id="A0A150H7I8"/>
<keyword evidence="3" id="KW-0460">Magnesium</keyword>
<gene>
    <name evidence="5" type="primary">rppH</name>
    <name evidence="5" type="ORF">Bravens_01098</name>
    <name evidence="6" type="ORF">CYJ40_09255</name>
</gene>
<dbReference type="PROSITE" id="PS00893">
    <property type="entry name" value="NUDIX_BOX"/>
    <property type="match status" value="1"/>
</dbReference>
<evidence type="ECO:0000256" key="2">
    <source>
        <dbReference type="ARBA" id="ARBA00022801"/>
    </source>
</evidence>
<dbReference type="EMBL" id="PKGO01000009">
    <property type="protein sequence ID" value="PKY69727.1"/>
    <property type="molecule type" value="Genomic_DNA"/>
</dbReference>
<dbReference type="PANTHER" id="PTHR43046">
    <property type="entry name" value="GDP-MANNOSE MANNOSYL HYDROLASE"/>
    <property type="match status" value="1"/>
</dbReference>
<dbReference type="PROSITE" id="PS51462">
    <property type="entry name" value="NUDIX"/>
    <property type="match status" value="1"/>
</dbReference>